<reference evidence="1" key="1">
    <citation type="journal article" date="2021" name="IMA Fungus">
        <title>Genomic characterization of three marine fungi, including Emericellopsis atlantica sp. nov. with signatures of a generalist lifestyle and marine biomass degradation.</title>
        <authorList>
            <person name="Hagestad O.C."/>
            <person name="Hou L."/>
            <person name="Andersen J.H."/>
            <person name="Hansen E.H."/>
            <person name="Altermark B."/>
            <person name="Li C."/>
            <person name="Kuhnert E."/>
            <person name="Cox R.J."/>
            <person name="Crous P.W."/>
            <person name="Spatafora J.W."/>
            <person name="Lail K."/>
            <person name="Amirebrahimi M."/>
            <person name="Lipzen A."/>
            <person name="Pangilinan J."/>
            <person name="Andreopoulos W."/>
            <person name="Hayes R.D."/>
            <person name="Ng V."/>
            <person name="Grigoriev I.V."/>
            <person name="Jackson S.A."/>
            <person name="Sutton T.D.S."/>
            <person name="Dobson A.D.W."/>
            <person name="Rama T."/>
        </authorList>
    </citation>
    <scope>NUCLEOTIDE SEQUENCE</scope>
    <source>
        <strain evidence="1">TRa018bII</strain>
    </source>
</reference>
<dbReference type="GO" id="GO:0043248">
    <property type="term" value="P:proteasome assembly"/>
    <property type="evidence" value="ECO:0007669"/>
    <property type="project" value="InterPro"/>
</dbReference>
<evidence type="ECO:0000313" key="1">
    <source>
        <dbReference type="EMBL" id="KAG9231883.1"/>
    </source>
</evidence>
<accession>A0A9P8C2U5</accession>
<evidence type="ECO:0000313" key="2">
    <source>
        <dbReference type="Proteomes" id="UP000824998"/>
    </source>
</evidence>
<proteinExistence type="predicted"/>
<dbReference type="InterPro" id="IPR018788">
    <property type="entry name" value="Proteasome_assmbl_chp_3"/>
</dbReference>
<name>A0A9P8C2U5_9HELO</name>
<comment type="caution">
    <text evidence="1">The sequence shown here is derived from an EMBL/GenBank/DDBJ whole genome shotgun (WGS) entry which is preliminary data.</text>
</comment>
<dbReference type="EMBL" id="MU251576">
    <property type="protein sequence ID" value="KAG9231883.1"/>
    <property type="molecule type" value="Genomic_DNA"/>
</dbReference>
<dbReference type="Proteomes" id="UP000824998">
    <property type="component" value="Unassembled WGS sequence"/>
</dbReference>
<dbReference type="OrthoDB" id="5593278at2759"/>
<dbReference type="PANTHER" id="PTHR31051">
    <property type="entry name" value="PROTEASOME ASSEMBLY CHAPERONE 3"/>
    <property type="match status" value="1"/>
</dbReference>
<dbReference type="AlphaFoldDB" id="A0A9P8C2U5"/>
<gene>
    <name evidence="1" type="ORF">BJ875DRAFT_103021</name>
</gene>
<dbReference type="PANTHER" id="PTHR31051:SF1">
    <property type="entry name" value="PROTEASOME ASSEMBLY CHAPERONE 3"/>
    <property type="match status" value="1"/>
</dbReference>
<evidence type="ECO:0008006" key="3">
    <source>
        <dbReference type="Google" id="ProtNLM"/>
    </source>
</evidence>
<dbReference type="Gene3D" id="3.30.230.90">
    <property type="match status" value="1"/>
</dbReference>
<keyword evidence="2" id="KW-1185">Reference proteome</keyword>
<dbReference type="InterPro" id="IPR053720">
    <property type="entry name" value="Psm_Assembly_Chaperone"/>
</dbReference>
<organism evidence="1 2">
    <name type="scientific">Amylocarpus encephaloides</name>
    <dbReference type="NCBI Taxonomy" id="45428"/>
    <lineage>
        <taxon>Eukaryota</taxon>
        <taxon>Fungi</taxon>
        <taxon>Dikarya</taxon>
        <taxon>Ascomycota</taxon>
        <taxon>Pezizomycotina</taxon>
        <taxon>Leotiomycetes</taxon>
        <taxon>Helotiales</taxon>
        <taxon>Helotiales incertae sedis</taxon>
        <taxon>Amylocarpus</taxon>
    </lineage>
</organism>
<sequence>MPIPALTDDLQKIAIGGGVEPSPFPAKTIEFAGIVNGVETDLTSMYFTDKILVTVSQGGRLSQWIQVPLTTASPIPFDTTAPGSDLLPLAHLTPKTLLGAGGDQRETMGHLYASQIASFILKRDPEEKRTILVGFGFEKVDMEREAFFDLMELVQRVV</sequence>
<protein>
    <recommendedName>
        <fullName evidence="3">Proteasome assembly chaperone 3</fullName>
    </recommendedName>
</protein>